<sequence length="102" mass="11874">MLDNPDLDDAFDTTPYVHLDANGKHHWSDFMSANFAWHHCDRIYEDDPSTEVAMGDIEYHPAYISLGNPHNNIRRAHHNTVMPFIFLPIPKSAYHTQMVLHF</sequence>
<evidence type="ECO:0000313" key="1">
    <source>
        <dbReference type="EMBL" id="KAF7360908.1"/>
    </source>
</evidence>
<dbReference type="AlphaFoldDB" id="A0A8H6YJD4"/>
<gene>
    <name evidence="1" type="ORF">MSAN_01120700</name>
</gene>
<dbReference type="OrthoDB" id="3199698at2759"/>
<evidence type="ECO:0000313" key="2">
    <source>
        <dbReference type="Proteomes" id="UP000623467"/>
    </source>
</evidence>
<dbReference type="Proteomes" id="UP000623467">
    <property type="component" value="Unassembled WGS sequence"/>
</dbReference>
<dbReference type="Pfam" id="PF18759">
    <property type="entry name" value="Plavaka"/>
    <property type="match status" value="1"/>
</dbReference>
<reference evidence="1" key="1">
    <citation type="submission" date="2020-05" db="EMBL/GenBank/DDBJ databases">
        <title>Mycena genomes resolve the evolution of fungal bioluminescence.</title>
        <authorList>
            <person name="Tsai I.J."/>
        </authorList>
    </citation>
    <scope>NUCLEOTIDE SEQUENCE</scope>
    <source>
        <strain evidence="1">160909Yilan</strain>
    </source>
</reference>
<name>A0A8H6YJD4_9AGAR</name>
<proteinExistence type="predicted"/>
<organism evidence="1 2">
    <name type="scientific">Mycena sanguinolenta</name>
    <dbReference type="NCBI Taxonomy" id="230812"/>
    <lineage>
        <taxon>Eukaryota</taxon>
        <taxon>Fungi</taxon>
        <taxon>Dikarya</taxon>
        <taxon>Basidiomycota</taxon>
        <taxon>Agaricomycotina</taxon>
        <taxon>Agaricomycetes</taxon>
        <taxon>Agaricomycetidae</taxon>
        <taxon>Agaricales</taxon>
        <taxon>Marasmiineae</taxon>
        <taxon>Mycenaceae</taxon>
        <taxon>Mycena</taxon>
    </lineage>
</organism>
<accession>A0A8H6YJD4</accession>
<keyword evidence="2" id="KW-1185">Reference proteome</keyword>
<dbReference type="EMBL" id="JACAZH010000008">
    <property type="protein sequence ID" value="KAF7360908.1"/>
    <property type="molecule type" value="Genomic_DNA"/>
</dbReference>
<comment type="caution">
    <text evidence="1">The sequence shown here is derived from an EMBL/GenBank/DDBJ whole genome shotgun (WGS) entry which is preliminary data.</text>
</comment>
<protein>
    <submittedName>
        <fullName evidence="1">Uncharacterized protein</fullName>
    </submittedName>
</protein>
<dbReference type="InterPro" id="IPR041078">
    <property type="entry name" value="Plavaka"/>
</dbReference>